<dbReference type="InterPro" id="IPR005129">
    <property type="entry name" value="GTPase_ArgK"/>
</dbReference>
<dbReference type="Gene3D" id="1.20.5.170">
    <property type="match status" value="1"/>
</dbReference>
<dbReference type="Proteomes" id="UP000195573">
    <property type="component" value="Chromosome"/>
</dbReference>
<dbReference type="EMBL" id="CP020880">
    <property type="protein sequence ID" value="ART78638.1"/>
    <property type="molecule type" value="Genomic_DNA"/>
</dbReference>
<reference evidence="2 3" key="1">
    <citation type="submission" date="2017-04" db="EMBL/GenBank/DDBJ databases">
        <title>Complete Genome Sequence of the Bacillus horikoshii 20a strain from Cuatro Cienegas, Coahuila, Mexico.</title>
        <authorList>
            <person name="Zarza E."/>
            <person name="Alcaraz L.D."/>
            <person name="Aguilar-Salinas B."/>
            <person name="Islas A."/>
            <person name="Olmedo-Alvarez G."/>
        </authorList>
    </citation>
    <scope>NUCLEOTIDE SEQUENCE [LARGE SCALE GENOMIC DNA]</scope>
    <source>
        <strain evidence="2 3">20a</strain>
    </source>
</reference>
<dbReference type="NCBIfam" id="TIGR00750">
    <property type="entry name" value="lao"/>
    <property type="match status" value="1"/>
</dbReference>
<keyword evidence="3" id="KW-1185">Reference proteome</keyword>
<name>A0ABM6KQ96_9BACI</name>
<protein>
    <submittedName>
        <fullName evidence="2">Methylmalonyl Co-A mutase-associated GTPase MeaB</fullName>
    </submittedName>
</protein>
<dbReference type="InterPro" id="IPR027417">
    <property type="entry name" value="P-loop_NTPase"/>
</dbReference>
<gene>
    <name evidence="2" type="ORF">B4U37_14045</name>
</gene>
<proteinExistence type="inferred from homology"/>
<dbReference type="Pfam" id="PF03308">
    <property type="entry name" value="MeaB"/>
    <property type="match status" value="1"/>
</dbReference>
<dbReference type="PANTHER" id="PTHR23408">
    <property type="entry name" value="METHYLMALONYL-COA MUTASE"/>
    <property type="match status" value="1"/>
</dbReference>
<evidence type="ECO:0000313" key="3">
    <source>
        <dbReference type="Proteomes" id="UP000195573"/>
    </source>
</evidence>
<evidence type="ECO:0000313" key="2">
    <source>
        <dbReference type="EMBL" id="ART78638.1"/>
    </source>
</evidence>
<dbReference type="NCBIfam" id="NF006958">
    <property type="entry name" value="PRK09435.1"/>
    <property type="match status" value="1"/>
</dbReference>
<dbReference type="CDD" id="cd03114">
    <property type="entry name" value="MMAA-like"/>
    <property type="match status" value="1"/>
</dbReference>
<evidence type="ECO:0000256" key="1">
    <source>
        <dbReference type="ARBA" id="ARBA00009625"/>
    </source>
</evidence>
<sequence length="367" mass="41303">MVRSSRVQPKRFWMRFTNASAMRKWKRRMTKERKPRKKVLKKEERSTVDIISGIHGGVRSDLAQAITLVESNATRHFHRSQEIIQEIMPSTGRSVRIGISGVPGAGKSTFIEAFGLYLCEQGHKVAVLAVDPSSSKTGGSILGDKTRMEQLARHTRAFIRPSPSSGTLGGVHRKTRESILLCEAAGYDVILVETVGVGQSEAIVRDMVDFFLLLVLTGAGDELQGMKKGIMELVDAIAVNKADGDNKARAEKTAHEYKQILHFLQPATEGWETKTFTCSALNNVNVDETWRIVQEFVKSTKKSDVFDERRNAQKKTWFYTSLKDQIERMFFEDEKVRKELPVLEKQVGENEVSVSLAVEKLIGSYRQ</sequence>
<accession>A0ABM6KQ96</accession>
<dbReference type="PANTHER" id="PTHR23408:SF3">
    <property type="entry name" value="METHYLMALONIC ACIDURIA TYPE A PROTEIN, MITOCHONDRIAL"/>
    <property type="match status" value="1"/>
</dbReference>
<dbReference type="Gene3D" id="1.10.287.130">
    <property type="match status" value="1"/>
</dbReference>
<dbReference type="Gene3D" id="3.40.50.300">
    <property type="entry name" value="P-loop containing nucleotide triphosphate hydrolases"/>
    <property type="match status" value="1"/>
</dbReference>
<dbReference type="SUPFAM" id="SSF52540">
    <property type="entry name" value="P-loop containing nucleoside triphosphate hydrolases"/>
    <property type="match status" value="1"/>
</dbReference>
<comment type="similarity">
    <text evidence="1">Belongs to the SIMIBI class G3E GTPase family. ArgK/MeaB subfamily.</text>
</comment>
<organism evidence="2 3">
    <name type="scientific">Sutcliffiella horikoshii</name>
    <dbReference type="NCBI Taxonomy" id="79883"/>
    <lineage>
        <taxon>Bacteria</taxon>
        <taxon>Bacillati</taxon>
        <taxon>Bacillota</taxon>
        <taxon>Bacilli</taxon>
        <taxon>Bacillales</taxon>
        <taxon>Bacillaceae</taxon>
        <taxon>Sutcliffiella</taxon>
    </lineage>
</organism>